<reference evidence="2" key="1">
    <citation type="submission" date="2023-02" db="EMBL/GenBank/DDBJ databases">
        <title>Tahibacter soli sp. nov. isolated from soil.</title>
        <authorList>
            <person name="Baek J.H."/>
            <person name="Lee J.K."/>
            <person name="Choi D.G."/>
            <person name="Jeon C.O."/>
        </authorList>
    </citation>
    <scope>NUCLEOTIDE SEQUENCE</scope>
    <source>
        <strain evidence="2">BL</strain>
    </source>
</reference>
<proteinExistence type="predicted"/>
<organism evidence="2 3">
    <name type="scientific">Tahibacter soli</name>
    <dbReference type="NCBI Taxonomy" id="2983605"/>
    <lineage>
        <taxon>Bacteria</taxon>
        <taxon>Pseudomonadati</taxon>
        <taxon>Pseudomonadota</taxon>
        <taxon>Gammaproteobacteria</taxon>
        <taxon>Lysobacterales</taxon>
        <taxon>Rhodanobacteraceae</taxon>
        <taxon>Tahibacter</taxon>
    </lineage>
</organism>
<feature type="domain" description="SMODS-associated and fused to various effectors" evidence="1">
    <location>
        <begin position="68"/>
        <end position="251"/>
    </location>
</feature>
<sequence>MAHPRLLILHGISSIRATGEAEVAAALTDDERRLPQMTLRLDTRTHENSIASGYWGPIDAQVRAFASEVLANLEEHGPAALLYVGIDEVPTLLALSAFLSDEHRLACRDYDRDQEVFHWPDKEGALAFESIGVPAEALDVPGDVVLRIELSYPVQSRDVHAAVPDRLADITIRPKGALPRPGLVRAQTDVEAFRIEVRRVLAEIEKVRPSTRTIHLFLAGPVSACLAAGQELRLRNGRRVQTYRYRAKDSPPQTPAILLTPEATAYVQAPLSDDELSIARSARDIWSQALTDINDHARKLRADGAWPSYLVPALKDARPCPTELASIWELVNERHSIASDDATEFRFDRDSRRWYLPDRMLVAMYQAANGDASTVQRLARAFLWHEYLHEYQNLTENTATGIGSFPNCLERLDYIADAYGTLHQVDFILRQGNASDEQNVLEMFRDAITEAIDAFWTFEGPPPNRFWQTRRLRRYLNWYWRREQIIHAKSVGEAMYLLCEPPVIEIAGPSISTDARRVYVDLLRIRSPEMLELALVDRRNKLQRFPTSTTLSIPALLEAFRLRDRRGIDRFFGALYDHARQRI</sequence>
<dbReference type="AlphaFoldDB" id="A0A9X3YJP2"/>
<evidence type="ECO:0000313" key="2">
    <source>
        <dbReference type="EMBL" id="MDC8012799.1"/>
    </source>
</evidence>
<keyword evidence="3" id="KW-1185">Reference proteome</keyword>
<protein>
    <submittedName>
        <fullName evidence="2">SAVED domain-containing protein</fullName>
    </submittedName>
</protein>
<dbReference type="Pfam" id="PF18145">
    <property type="entry name" value="SAVED"/>
    <property type="match status" value="1"/>
</dbReference>
<dbReference type="RefSeq" id="WP_263544869.1">
    <property type="nucleotide sequence ID" value="NZ_JAOVZO020000014.1"/>
</dbReference>
<evidence type="ECO:0000313" key="3">
    <source>
        <dbReference type="Proteomes" id="UP001139971"/>
    </source>
</evidence>
<dbReference type="NCBIfam" id="NF033611">
    <property type="entry name" value="SAVED"/>
    <property type="match status" value="1"/>
</dbReference>
<accession>A0A9X3YJP2</accession>
<dbReference type="EMBL" id="JAOVZO020000014">
    <property type="protein sequence ID" value="MDC8012799.1"/>
    <property type="molecule type" value="Genomic_DNA"/>
</dbReference>
<gene>
    <name evidence="2" type="ORF">OD750_009605</name>
</gene>
<name>A0A9X3YJP2_9GAMM</name>
<evidence type="ECO:0000259" key="1">
    <source>
        <dbReference type="Pfam" id="PF18145"/>
    </source>
</evidence>
<dbReference type="InterPro" id="IPR040836">
    <property type="entry name" value="SAVED"/>
</dbReference>
<comment type="caution">
    <text evidence="2">The sequence shown here is derived from an EMBL/GenBank/DDBJ whole genome shotgun (WGS) entry which is preliminary data.</text>
</comment>
<dbReference type="Proteomes" id="UP001139971">
    <property type="component" value="Unassembled WGS sequence"/>
</dbReference>